<feature type="region of interest" description="Disordered" evidence="1">
    <location>
        <begin position="172"/>
        <end position="221"/>
    </location>
</feature>
<dbReference type="AlphaFoldDB" id="A0A401GXI4"/>
<dbReference type="Proteomes" id="UP000287166">
    <property type="component" value="Unassembled WGS sequence"/>
</dbReference>
<protein>
    <submittedName>
        <fullName evidence="2">Uncharacterized protein</fullName>
    </submittedName>
</protein>
<feature type="compositionally biased region" description="Basic and acidic residues" evidence="1">
    <location>
        <begin position="172"/>
        <end position="191"/>
    </location>
</feature>
<dbReference type="GeneID" id="38783809"/>
<reference evidence="2 3" key="1">
    <citation type="journal article" date="2018" name="Sci. Rep.">
        <title>Genome sequence of the cauliflower mushroom Sparassis crispa (Hanabiratake) and its association with beneficial usage.</title>
        <authorList>
            <person name="Kiyama R."/>
            <person name="Furutani Y."/>
            <person name="Kawaguchi K."/>
            <person name="Nakanishi T."/>
        </authorList>
    </citation>
    <scope>NUCLEOTIDE SEQUENCE [LARGE SCALE GENOMIC DNA]</scope>
</reference>
<dbReference type="EMBL" id="BFAD01000010">
    <property type="protein sequence ID" value="GBE86892.1"/>
    <property type="molecule type" value="Genomic_DNA"/>
</dbReference>
<dbReference type="InParanoid" id="A0A401GXI4"/>
<proteinExistence type="predicted"/>
<evidence type="ECO:0000313" key="3">
    <source>
        <dbReference type="Proteomes" id="UP000287166"/>
    </source>
</evidence>
<accession>A0A401GXI4</accession>
<organism evidence="2 3">
    <name type="scientific">Sparassis crispa</name>
    <dbReference type="NCBI Taxonomy" id="139825"/>
    <lineage>
        <taxon>Eukaryota</taxon>
        <taxon>Fungi</taxon>
        <taxon>Dikarya</taxon>
        <taxon>Basidiomycota</taxon>
        <taxon>Agaricomycotina</taxon>
        <taxon>Agaricomycetes</taxon>
        <taxon>Polyporales</taxon>
        <taxon>Sparassidaceae</taxon>
        <taxon>Sparassis</taxon>
    </lineage>
</organism>
<name>A0A401GXI4_9APHY</name>
<evidence type="ECO:0000256" key="1">
    <source>
        <dbReference type="SAM" id="MobiDB-lite"/>
    </source>
</evidence>
<comment type="caution">
    <text evidence="2">The sequence shown here is derived from an EMBL/GenBank/DDBJ whole genome shotgun (WGS) entry which is preliminary data.</text>
</comment>
<gene>
    <name evidence="2" type="ORF">SCP_1001360</name>
</gene>
<sequence>MRTTIFAGPECVAVIAAEGGLDDPERMRRDKFRHYLGRYKVAFSKSSLAEVTDTYATLHKVREKWFLLQNYRNISGKYSYILRSSSANNYHVPYALAHSQISLSYRGLPDFILLTPIKVDKHRMPDLTYDDVLTLEVSVNEVRALQYLHSRLNVRARASGVSAKGSYCVEEPERQAASDKQAVRGRRDMRARQHSSGQRNAPQHDMSLELINGLQESLPST</sequence>
<dbReference type="RefSeq" id="XP_027617805.1">
    <property type="nucleotide sequence ID" value="XM_027762004.1"/>
</dbReference>
<keyword evidence="3" id="KW-1185">Reference proteome</keyword>
<evidence type="ECO:0000313" key="2">
    <source>
        <dbReference type="EMBL" id="GBE86892.1"/>
    </source>
</evidence>